<evidence type="ECO:0000313" key="2">
    <source>
        <dbReference type="EMBL" id="MUH38353.1"/>
    </source>
</evidence>
<reference evidence="2 3" key="1">
    <citation type="journal article" date="2019" name="Mar. Drugs">
        <title>Comparative Genomics and CAZyme Genome Repertoires of Marine Zobellia amurskyensis KMM 3526(T) and Zobellia laminariae KMM 3676(T).</title>
        <authorList>
            <person name="Chernysheva N."/>
            <person name="Bystritskaya E."/>
            <person name="Stenkova A."/>
            <person name="Golovkin I."/>
            <person name="Nedashkovskaya O."/>
            <person name="Isaeva M."/>
        </authorList>
    </citation>
    <scope>NUCLEOTIDE SEQUENCE [LARGE SCALE GENOMIC DNA]</scope>
    <source>
        <strain evidence="2 3">KMM 3526</strain>
    </source>
</reference>
<dbReference type="Proteomes" id="UP000540519">
    <property type="component" value="Unassembled WGS sequence"/>
</dbReference>
<feature type="region of interest" description="Disordered" evidence="1">
    <location>
        <begin position="181"/>
        <end position="201"/>
    </location>
</feature>
<feature type="non-terminal residue" evidence="2">
    <location>
        <position position="201"/>
    </location>
</feature>
<comment type="caution">
    <text evidence="2">The sequence shown here is derived from an EMBL/GenBank/DDBJ whole genome shotgun (WGS) entry which is preliminary data.</text>
</comment>
<keyword evidence="3" id="KW-1185">Reference proteome</keyword>
<organism evidence="2 3">
    <name type="scientific">Zobellia amurskyensis</name>
    <dbReference type="NCBI Taxonomy" id="248905"/>
    <lineage>
        <taxon>Bacteria</taxon>
        <taxon>Pseudomonadati</taxon>
        <taxon>Bacteroidota</taxon>
        <taxon>Flavobacteriia</taxon>
        <taxon>Flavobacteriales</taxon>
        <taxon>Flavobacteriaceae</taxon>
        <taxon>Zobellia</taxon>
    </lineage>
</organism>
<gene>
    <name evidence="2" type="ORF">D9O36_21115</name>
</gene>
<evidence type="ECO:0000313" key="3">
    <source>
        <dbReference type="Proteomes" id="UP000540519"/>
    </source>
</evidence>
<dbReference type="RefSeq" id="WP_201799547.1">
    <property type="nucleotide sequence ID" value="NZ_RCNR01000104.1"/>
</dbReference>
<dbReference type="AlphaFoldDB" id="A0A7X2ZXT3"/>
<evidence type="ECO:0000256" key="1">
    <source>
        <dbReference type="SAM" id="MobiDB-lite"/>
    </source>
</evidence>
<accession>A0A7X2ZXT3</accession>
<sequence length="201" mass="20019">MLDDTAEVVVSEQTAPNAGTDGTLTICEGATMTETQLFAQLSGSPDSGGTWSPTMAGAGTYTYTVAANSPCTTDDTSEVIVSEQSAPNAGTDGTLTICEGATITETQLFSQLGGTPDSGGTWSPAISGAGTYTYTVAATAPCTVDDISEVIVSEQATPNAGTDGTLTICEGATITGNSTFSQLGGTPDSGGTWSPAMAGRN</sequence>
<dbReference type="EMBL" id="RCNR01000104">
    <property type="protein sequence ID" value="MUH38353.1"/>
    <property type="molecule type" value="Genomic_DNA"/>
</dbReference>
<protein>
    <submittedName>
        <fullName evidence="2">Uncharacterized protein</fullName>
    </submittedName>
</protein>
<name>A0A7X2ZXT3_9FLAO</name>
<feature type="compositionally biased region" description="Polar residues" evidence="1">
    <location>
        <begin position="181"/>
        <end position="192"/>
    </location>
</feature>
<proteinExistence type="predicted"/>